<proteinExistence type="predicted"/>
<dbReference type="EMBL" id="CP018171">
    <property type="protein sequence ID" value="APH70237.1"/>
    <property type="molecule type" value="Genomic_DNA"/>
</dbReference>
<dbReference type="Proteomes" id="UP000182840">
    <property type="component" value="Chromosome"/>
</dbReference>
<accession>A0A1L3SLF5</accession>
<protein>
    <submittedName>
        <fullName evidence="1">Uncharacterized protein</fullName>
    </submittedName>
</protein>
<evidence type="ECO:0000313" key="2">
    <source>
        <dbReference type="Proteomes" id="UP000182840"/>
    </source>
</evidence>
<reference evidence="2" key="1">
    <citation type="submission" date="2016-11" db="EMBL/GenBank/DDBJ databases">
        <title>Mesorhizobium oceanicum sp. nov., isolated from deep seawater in South China Sea.</title>
        <authorList>
            <person name="Fu G.-Y."/>
        </authorList>
    </citation>
    <scope>NUCLEOTIDE SEQUENCE [LARGE SCALE GENOMIC DNA]</scope>
    <source>
        <strain evidence="2">B7</strain>
    </source>
</reference>
<dbReference type="AlphaFoldDB" id="A0A1L3SLF5"/>
<sequence>MAIANHPFRADQAMNFVLPTILVASALAISSFGRPDINVAREAAPPHVETSDEWNPDLAWVDPVITGPVSEEYARIRDKAGCDEAVWPDVPKVCFPD</sequence>
<keyword evidence="2" id="KW-1185">Reference proteome</keyword>
<evidence type="ECO:0000313" key="1">
    <source>
        <dbReference type="EMBL" id="APH70237.1"/>
    </source>
</evidence>
<dbReference type="KEGG" id="meso:BSQ44_01705"/>
<name>A0A1L3SLF5_9HYPH</name>
<gene>
    <name evidence="1" type="ORF">BSQ44_01705</name>
</gene>
<organism evidence="1 2">
    <name type="scientific">Aquibium oceanicum</name>
    <dbReference type="NCBI Taxonomy" id="1670800"/>
    <lineage>
        <taxon>Bacteria</taxon>
        <taxon>Pseudomonadati</taxon>
        <taxon>Pseudomonadota</taxon>
        <taxon>Alphaproteobacteria</taxon>
        <taxon>Hyphomicrobiales</taxon>
        <taxon>Phyllobacteriaceae</taxon>
        <taxon>Aquibium</taxon>
    </lineage>
</organism>